<dbReference type="InterPro" id="IPR018830">
    <property type="entry name" value="DUF2434"/>
</dbReference>
<dbReference type="AlphaFoldDB" id="A0A6A6P6H9"/>
<feature type="transmembrane region" description="Helical" evidence="2">
    <location>
        <begin position="154"/>
        <end position="179"/>
    </location>
</feature>
<keyword evidence="2" id="KW-0472">Membrane</keyword>
<feature type="region of interest" description="Disordered" evidence="1">
    <location>
        <begin position="443"/>
        <end position="520"/>
    </location>
</feature>
<reference evidence="3" key="1">
    <citation type="journal article" date="2020" name="Stud. Mycol.">
        <title>101 Dothideomycetes genomes: a test case for predicting lifestyles and emergence of pathogens.</title>
        <authorList>
            <person name="Haridas S."/>
            <person name="Albert R."/>
            <person name="Binder M."/>
            <person name="Bloem J."/>
            <person name="Labutti K."/>
            <person name="Salamov A."/>
            <person name="Andreopoulos B."/>
            <person name="Baker S."/>
            <person name="Barry K."/>
            <person name="Bills G."/>
            <person name="Bluhm B."/>
            <person name="Cannon C."/>
            <person name="Castanera R."/>
            <person name="Culley D."/>
            <person name="Daum C."/>
            <person name="Ezra D."/>
            <person name="Gonzalez J."/>
            <person name="Henrissat B."/>
            <person name="Kuo A."/>
            <person name="Liang C."/>
            <person name="Lipzen A."/>
            <person name="Lutzoni F."/>
            <person name="Magnuson J."/>
            <person name="Mondo S."/>
            <person name="Nolan M."/>
            <person name="Ohm R."/>
            <person name="Pangilinan J."/>
            <person name="Park H.-J."/>
            <person name="Ramirez L."/>
            <person name="Alfaro M."/>
            <person name="Sun H."/>
            <person name="Tritt A."/>
            <person name="Yoshinaga Y."/>
            <person name="Zwiers L.-H."/>
            <person name="Turgeon B."/>
            <person name="Goodwin S."/>
            <person name="Spatafora J."/>
            <person name="Crous P."/>
            <person name="Grigoriev I."/>
        </authorList>
    </citation>
    <scope>NUCLEOTIDE SEQUENCE</scope>
    <source>
        <strain evidence="3">ATCC 16933</strain>
    </source>
</reference>
<dbReference type="EMBL" id="MU001675">
    <property type="protein sequence ID" value="KAF2459479.1"/>
    <property type="molecule type" value="Genomic_DNA"/>
</dbReference>
<feature type="compositionally biased region" description="Basic and acidic residues" evidence="1">
    <location>
        <begin position="443"/>
        <end position="454"/>
    </location>
</feature>
<evidence type="ECO:0000256" key="1">
    <source>
        <dbReference type="SAM" id="MobiDB-lite"/>
    </source>
</evidence>
<feature type="transmembrane region" description="Helical" evidence="2">
    <location>
        <begin position="339"/>
        <end position="362"/>
    </location>
</feature>
<feature type="compositionally biased region" description="Polar residues" evidence="1">
    <location>
        <begin position="490"/>
        <end position="520"/>
    </location>
</feature>
<evidence type="ECO:0000313" key="3">
    <source>
        <dbReference type="EMBL" id="KAF2459479.1"/>
    </source>
</evidence>
<evidence type="ECO:0000313" key="4">
    <source>
        <dbReference type="Proteomes" id="UP000799766"/>
    </source>
</evidence>
<protein>
    <submittedName>
        <fullName evidence="3">Uncharacterized protein</fullName>
    </submittedName>
</protein>
<accession>A0A6A6P6H9</accession>
<keyword evidence="2" id="KW-0812">Transmembrane</keyword>
<evidence type="ECO:0000256" key="2">
    <source>
        <dbReference type="SAM" id="Phobius"/>
    </source>
</evidence>
<keyword evidence="2" id="KW-1133">Transmembrane helix</keyword>
<organism evidence="3 4">
    <name type="scientific">Lineolata rhizophorae</name>
    <dbReference type="NCBI Taxonomy" id="578093"/>
    <lineage>
        <taxon>Eukaryota</taxon>
        <taxon>Fungi</taxon>
        <taxon>Dikarya</taxon>
        <taxon>Ascomycota</taxon>
        <taxon>Pezizomycotina</taxon>
        <taxon>Dothideomycetes</taxon>
        <taxon>Dothideomycetes incertae sedis</taxon>
        <taxon>Lineolatales</taxon>
        <taxon>Lineolataceae</taxon>
        <taxon>Lineolata</taxon>
    </lineage>
</organism>
<proteinExistence type="predicted"/>
<feature type="transmembrane region" description="Helical" evidence="2">
    <location>
        <begin position="306"/>
        <end position="327"/>
    </location>
</feature>
<feature type="transmembrane region" description="Helical" evidence="2">
    <location>
        <begin position="261"/>
        <end position="278"/>
    </location>
</feature>
<keyword evidence="4" id="KW-1185">Reference proteome</keyword>
<feature type="transmembrane region" description="Helical" evidence="2">
    <location>
        <begin position="212"/>
        <end position="230"/>
    </location>
</feature>
<dbReference type="OrthoDB" id="5308502at2759"/>
<dbReference type="Proteomes" id="UP000799766">
    <property type="component" value="Unassembled WGS sequence"/>
</dbReference>
<dbReference type="Pfam" id="PF10361">
    <property type="entry name" value="DUF2434"/>
    <property type="match status" value="1"/>
</dbReference>
<feature type="transmembrane region" description="Helical" evidence="2">
    <location>
        <begin position="128"/>
        <end position="148"/>
    </location>
</feature>
<gene>
    <name evidence="3" type="ORF">BDY21DRAFT_191340</name>
</gene>
<name>A0A6A6P6H9_9PEZI</name>
<feature type="transmembrane region" description="Helical" evidence="2">
    <location>
        <begin position="86"/>
        <end position="107"/>
    </location>
</feature>
<sequence>MPLINVRELLQFPAGDNETDTVINGVHFNRTALELYNYTIYTNNTISNSSKCYLIFDQYQPVMFSNGSWVNGTSCYFPYYGIQSRGAASIALASVFAMSIMFTLLNLRKHGKLYLREDKRFRVVGRRWQWYWMAFVAACGAISCITAVDVDRDYLQSIALILQSFFFCLMLPGTLAMVWEATRHWGSWQERQIVDSDPYGLPQDDRRSKTEFWLPLVFYLFAWLNFFMVIPRSWTPIERQRSPEQQRDVAVPSATDARHKAGAILAAVAWSVIVFSLHHSLKHYKPRSDTFIGKINGFCRDCPTKLFLAIIVLAIRIAYAIAAAWDWDITVFKFNGQPGWAYGLGYGTTIVLLVIFEIAGFIEPNEDRSLIEQRRRRGQAIDTELGIVAKPHWWSKLHGATHMSDEERMRALAAEVRNPGNSNREDVSGPRSPRAYAANVELGDMRQGLRDRSRSRPGLDPYRDHSVGSDVSEASSNLGTRPPMPRAQRMDTSTSEAASTITGTTVGNTRPQQIRSMLDI</sequence>